<protein>
    <submittedName>
        <fullName evidence="1">Uncharacterized protein</fullName>
    </submittedName>
</protein>
<dbReference type="Gramene" id="MELO3C032110.2.1">
    <property type="protein sequence ID" value="MELO3C032110.2.1"/>
    <property type="gene ID" value="MELO3C032110.2"/>
</dbReference>
<proteinExistence type="predicted"/>
<accession>A0A9I9ED13</accession>
<evidence type="ECO:0000313" key="1">
    <source>
        <dbReference type="EnsemblPlants" id="MELO3C032110.2.1"/>
    </source>
</evidence>
<dbReference type="AlphaFoldDB" id="A0A9I9ED13"/>
<name>A0A9I9ED13_CUCME</name>
<dbReference type="EnsemblPlants" id="MELO3C032110.2.1">
    <property type="protein sequence ID" value="MELO3C032110.2.1"/>
    <property type="gene ID" value="MELO3C032110.2"/>
</dbReference>
<reference evidence="1" key="1">
    <citation type="submission" date="2023-03" db="UniProtKB">
        <authorList>
            <consortium name="EnsemblPlants"/>
        </authorList>
    </citation>
    <scope>IDENTIFICATION</scope>
</reference>
<organism evidence="1">
    <name type="scientific">Cucumis melo</name>
    <name type="common">Muskmelon</name>
    <dbReference type="NCBI Taxonomy" id="3656"/>
    <lineage>
        <taxon>Eukaryota</taxon>
        <taxon>Viridiplantae</taxon>
        <taxon>Streptophyta</taxon>
        <taxon>Embryophyta</taxon>
        <taxon>Tracheophyta</taxon>
        <taxon>Spermatophyta</taxon>
        <taxon>Magnoliopsida</taxon>
        <taxon>eudicotyledons</taxon>
        <taxon>Gunneridae</taxon>
        <taxon>Pentapetalae</taxon>
        <taxon>rosids</taxon>
        <taxon>fabids</taxon>
        <taxon>Cucurbitales</taxon>
        <taxon>Cucurbitaceae</taxon>
        <taxon>Benincaseae</taxon>
        <taxon>Cucumis</taxon>
    </lineage>
</organism>
<sequence>MKKVGANSDIHWVLFDEENRAVGFHANSRGLWESHLHVFRPHYDKDDESAGRTPLHRRACKRCCIGCTLHNVKKSVVRRLHAIFRSKLAGSPEGGVTCLAKMNSKRVFPARFLTMSSREVPKDERDGRLEEVLCHSDINSLAFDGVLLHQWCFYQREATQSRSIE</sequence>